<keyword evidence="1" id="KW-1133">Transmembrane helix</keyword>
<feature type="transmembrane region" description="Helical" evidence="1">
    <location>
        <begin position="92"/>
        <end position="115"/>
    </location>
</feature>
<keyword evidence="1" id="KW-0812">Transmembrane</keyword>
<dbReference type="AlphaFoldDB" id="A0A8W8NNH3"/>
<name>A0A8W8NNH3_MAGGI</name>
<dbReference type="Proteomes" id="UP000005408">
    <property type="component" value="Unassembled WGS sequence"/>
</dbReference>
<proteinExistence type="predicted"/>
<organism evidence="3 4">
    <name type="scientific">Magallana gigas</name>
    <name type="common">Pacific oyster</name>
    <name type="synonym">Crassostrea gigas</name>
    <dbReference type="NCBI Taxonomy" id="29159"/>
    <lineage>
        <taxon>Eukaryota</taxon>
        <taxon>Metazoa</taxon>
        <taxon>Spiralia</taxon>
        <taxon>Lophotrochozoa</taxon>
        <taxon>Mollusca</taxon>
        <taxon>Bivalvia</taxon>
        <taxon>Autobranchia</taxon>
        <taxon>Pteriomorphia</taxon>
        <taxon>Ostreida</taxon>
        <taxon>Ostreoidea</taxon>
        <taxon>Ostreidae</taxon>
        <taxon>Magallana</taxon>
    </lineage>
</organism>
<protein>
    <submittedName>
        <fullName evidence="3">Uncharacterized protein</fullName>
    </submittedName>
</protein>
<dbReference type="EnsemblMetazoa" id="G6041.1">
    <property type="protein sequence ID" value="G6041.1:cds"/>
    <property type="gene ID" value="G6041"/>
</dbReference>
<feature type="signal peptide" evidence="2">
    <location>
        <begin position="1"/>
        <end position="17"/>
    </location>
</feature>
<reference evidence="3" key="1">
    <citation type="submission" date="2022-08" db="UniProtKB">
        <authorList>
            <consortium name="EnsemblMetazoa"/>
        </authorList>
    </citation>
    <scope>IDENTIFICATION</scope>
    <source>
        <strain evidence="3">05x7-T-G4-1.051#20</strain>
    </source>
</reference>
<accession>A0A8W8NNH3</accession>
<evidence type="ECO:0000256" key="1">
    <source>
        <dbReference type="SAM" id="Phobius"/>
    </source>
</evidence>
<sequence>MEVTITIFVLFVVQTNANVCNNLNGVCCANYKMVEGVCQPCYGSFGVNCTMNCPTGFFGFGCRSECHCKANQLCNSKIGCVDICGTLGYQPMYGILIGISIVTGTVCIILIIYIINRRPRTKNNPATVVDTCKCTSHCNEGQEIDIINPQSSSNDSPLRELTSMHCGTTSPLSGNFSCRSSNVKVFSHNPDENGSQDPRESWCSSNYYSGSQFVNSYDKCHEMDKYDHAMGRISRPFRHALLPSHVRYSSQRFIIEEEGEYCEPRQT</sequence>
<keyword evidence="4" id="KW-1185">Reference proteome</keyword>
<keyword evidence="2" id="KW-0732">Signal</keyword>
<evidence type="ECO:0000256" key="2">
    <source>
        <dbReference type="SAM" id="SignalP"/>
    </source>
</evidence>
<feature type="chain" id="PRO_5036451289" evidence="2">
    <location>
        <begin position="18"/>
        <end position="267"/>
    </location>
</feature>
<evidence type="ECO:0000313" key="4">
    <source>
        <dbReference type="Proteomes" id="UP000005408"/>
    </source>
</evidence>
<evidence type="ECO:0000313" key="3">
    <source>
        <dbReference type="EnsemblMetazoa" id="G6041.1:cds"/>
    </source>
</evidence>
<keyword evidence="1" id="KW-0472">Membrane</keyword>
<dbReference type="OrthoDB" id="18487at2759"/>